<protein>
    <submittedName>
        <fullName evidence="7">Uncharacterized protein</fullName>
    </submittedName>
</protein>
<dbReference type="KEGG" id="nvi:100121940"/>
<dbReference type="SMR" id="A0A7M7G7I1"/>
<dbReference type="CTD" id="35298"/>
<evidence type="ECO:0000256" key="3">
    <source>
        <dbReference type="ARBA" id="ARBA00023212"/>
    </source>
</evidence>
<dbReference type="GeneID" id="100121940"/>
<keyword evidence="3" id="KW-0206">Cytoskeleton</keyword>
<dbReference type="Pfam" id="PF13229">
    <property type="entry name" value="Beta_helix"/>
    <property type="match status" value="1"/>
</dbReference>
<dbReference type="OrthoDB" id="5978115at2759"/>
<evidence type="ECO:0000256" key="1">
    <source>
        <dbReference type="ARBA" id="ARBA00004186"/>
    </source>
</evidence>
<dbReference type="Pfam" id="PF23762">
    <property type="entry name" value="SHCBP_N"/>
    <property type="match status" value="1"/>
</dbReference>
<dbReference type="EnsemblMetazoa" id="XM_001605494">
    <property type="protein sequence ID" value="XP_001605544"/>
    <property type="gene ID" value="LOC100121940"/>
</dbReference>
<dbReference type="Gene3D" id="2.160.20.10">
    <property type="entry name" value="Single-stranded right-handed beta-helix, Pectin lyase-like"/>
    <property type="match status" value="1"/>
</dbReference>
<dbReference type="InterPro" id="IPR045140">
    <property type="entry name" value="SHCBP1-like"/>
</dbReference>
<evidence type="ECO:0000313" key="7">
    <source>
        <dbReference type="EnsemblMetazoa" id="XP_001605544"/>
    </source>
</evidence>
<accession>A0A7M7G7I1</accession>
<dbReference type="InterPro" id="IPR039448">
    <property type="entry name" value="Beta_helix"/>
</dbReference>
<dbReference type="InterPro" id="IPR012334">
    <property type="entry name" value="Pectin_lyas_fold"/>
</dbReference>
<dbReference type="GO" id="GO:0007283">
    <property type="term" value="P:spermatogenesis"/>
    <property type="evidence" value="ECO:0007669"/>
    <property type="project" value="TreeGrafter"/>
</dbReference>
<dbReference type="RefSeq" id="XP_001605544.2">
    <property type="nucleotide sequence ID" value="XM_001605494.6"/>
</dbReference>
<sequence>MEIYTFDKSLQERLTEFTNILSNRGDVVPASQIRAEWAYHTELILEPVGWQGLWKIPRLTCQDFQIHYPTIVAVEVENVDFSELSALVKIVAVQDDIHLPDKYDVPLLELYPTKEQENTALDVVSTAECIDQLRFFYNYLWMPWDTDDDETIDWVANHLETRLRLFFDMKRGDMCKKTCDMIRTLMREGRDIQARIAKLEMEISDDEDESEKVLDDNRACQLMKLHFRLQQIKTEMEVYENPAMREMLVRNQSFTGNEVEIKRRESRGRQLEAHFVWLGGSLEETIEALKSTQDFLPSNTFTKTSNCLQEALDISDKGDIVIIGKGEHEISGAGNLEEGGTLKGLSKAESIIVCPKETESGPSLLDFSGAEVLLENITVDLRDLQAGILIRKGLVKLTNCRIVVDNQSVIKLGVVVLPGARLIAKNTYFTGLGTCVVVHTSAEAVLSDCTFDDCVEGIQLNNKSKLSASNCSFTNCKEYAIRKETEDLNNSEAQIGDVDILQNASEILIQDCRFENNLKGNINLKPCSNMILPVKQENMIIS</sequence>
<dbReference type="PANTHER" id="PTHR14695">
    <property type="entry name" value="SHC SH2-DOMAIN BINDING PROTEIN 1-RELATED"/>
    <property type="match status" value="1"/>
</dbReference>
<feature type="coiled-coil region" evidence="4">
    <location>
        <begin position="182"/>
        <end position="216"/>
    </location>
</feature>
<keyword evidence="2" id="KW-0963">Cytoplasm</keyword>
<reference evidence="7" key="1">
    <citation type="submission" date="2021-01" db="UniProtKB">
        <authorList>
            <consortium name="EnsemblMetazoa"/>
        </authorList>
    </citation>
    <scope>IDENTIFICATION</scope>
</reference>
<dbReference type="InterPro" id="IPR057508">
    <property type="entry name" value="SHCBP-like_N"/>
</dbReference>
<dbReference type="PANTHER" id="PTHR14695:SF4">
    <property type="entry name" value="PROTEIN NESSUN DORMA"/>
    <property type="match status" value="1"/>
</dbReference>
<evidence type="ECO:0000256" key="4">
    <source>
        <dbReference type="SAM" id="Coils"/>
    </source>
</evidence>
<dbReference type="SUPFAM" id="SSF51126">
    <property type="entry name" value="Pectin lyase-like"/>
    <property type="match status" value="1"/>
</dbReference>
<evidence type="ECO:0000259" key="6">
    <source>
        <dbReference type="Pfam" id="PF23762"/>
    </source>
</evidence>
<keyword evidence="4" id="KW-0175">Coiled coil</keyword>
<comment type="subcellular location">
    <subcellularLocation>
        <location evidence="1">Cytoplasm</location>
        <location evidence="1">Cytoskeleton</location>
        <location evidence="1">Spindle</location>
    </subcellularLocation>
</comment>
<dbReference type="AlphaFoldDB" id="A0A7M7G7I1"/>
<keyword evidence="8" id="KW-1185">Reference proteome</keyword>
<organism evidence="7 8">
    <name type="scientific">Nasonia vitripennis</name>
    <name type="common">Parasitic wasp</name>
    <dbReference type="NCBI Taxonomy" id="7425"/>
    <lineage>
        <taxon>Eukaryota</taxon>
        <taxon>Metazoa</taxon>
        <taxon>Ecdysozoa</taxon>
        <taxon>Arthropoda</taxon>
        <taxon>Hexapoda</taxon>
        <taxon>Insecta</taxon>
        <taxon>Pterygota</taxon>
        <taxon>Neoptera</taxon>
        <taxon>Endopterygota</taxon>
        <taxon>Hymenoptera</taxon>
        <taxon>Apocrita</taxon>
        <taxon>Proctotrupomorpha</taxon>
        <taxon>Chalcidoidea</taxon>
        <taxon>Pteromalidae</taxon>
        <taxon>Pteromalinae</taxon>
        <taxon>Nasonia</taxon>
    </lineage>
</organism>
<proteinExistence type="predicted"/>
<evidence type="ECO:0000313" key="8">
    <source>
        <dbReference type="Proteomes" id="UP000002358"/>
    </source>
</evidence>
<dbReference type="GO" id="GO:0007112">
    <property type="term" value="P:male meiosis cytokinesis"/>
    <property type="evidence" value="ECO:0007669"/>
    <property type="project" value="TreeGrafter"/>
</dbReference>
<evidence type="ECO:0000259" key="5">
    <source>
        <dbReference type="Pfam" id="PF13229"/>
    </source>
</evidence>
<dbReference type="InterPro" id="IPR011050">
    <property type="entry name" value="Pectin_lyase_fold/virulence"/>
</dbReference>
<feature type="domain" description="Right handed beta helix" evidence="5">
    <location>
        <begin position="383"/>
        <end position="481"/>
    </location>
</feature>
<name>A0A7M7G7I1_NASVI</name>
<evidence type="ECO:0000256" key="2">
    <source>
        <dbReference type="ARBA" id="ARBA00022490"/>
    </source>
</evidence>
<feature type="domain" description="SHC SH2" evidence="6">
    <location>
        <begin position="12"/>
        <end position="245"/>
    </location>
</feature>
<dbReference type="Proteomes" id="UP000002358">
    <property type="component" value="Chromosome 1"/>
</dbReference>
<dbReference type="GO" id="GO:0005819">
    <property type="term" value="C:spindle"/>
    <property type="evidence" value="ECO:0007669"/>
    <property type="project" value="UniProtKB-SubCell"/>
</dbReference>